<organism evidence="2">
    <name type="scientific">marine sediment metagenome</name>
    <dbReference type="NCBI Taxonomy" id="412755"/>
    <lineage>
        <taxon>unclassified sequences</taxon>
        <taxon>metagenomes</taxon>
        <taxon>ecological metagenomes</taxon>
    </lineage>
</organism>
<protein>
    <submittedName>
        <fullName evidence="2">Uncharacterized protein</fullName>
    </submittedName>
</protein>
<keyword evidence="1" id="KW-0812">Transmembrane</keyword>
<sequence length="67" mass="7608">MRTMEVPTALKKWFIVHFITDMVFAIPLMIIPELFLNLMGWITVDPVSSRIVAAALFGIGIESFLVR</sequence>
<keyword evidence="1" id="KW-1133">Transmembrane helix</keyword>
<name>X1CEU3_9ZZZZ</name>
<accession>X1CEU3</accession>
<dbReference type="AlphaFoldDB" id="X1CEU3"/>
<feature type="non-terminal residue" evidence="2">
    <location>
        <position position="67"/>
    </location>
</feature>
<feature type="transmembrane region" description="Helical" evidence="1">
    <location>
        <begin position="47"/>
        <end position="66"/>
    </location>
</feature>
<evidence type="ECO:0000256" key="1">
    <source>
        <dbReference type="SAM" id="Phobius"/>
    </source>
</evidence>
<proteinExistence type="predicted"/>
<dbReference type="EMBL" id="BART01022023">
    <property type="protein sequence ID" value="GAG91612.1"/>
    <property type="molecule type" value="Genomic_DNA"/>
</dbReference>
<comment type="caution">
    <text evidence="2">The sequence shown here is derived from an EMBL/GenBank/DDBJ whole genome shotgun (WGS) entry which is preliminary data.</text>
</comment>
<reference evidence="2" key="1">
    <citation type="journal article" date="2014" name="Front. Microbiol.">
        <title>High frequency of phylogenetically diverse reductive dehalogenase-homologous genes in deep subseafloor sedimentary metagenomes.</title>
        <authorList>
            <person name="Kawai M."/>
            <person name="Futagami T."/>
            <person name="Toyoda A."/>
            <person name="Takaki Y."/>
            <person name="Nishi S."/>
            <person name="Hori S."/>
            <person name="Arai W."/>
            <person name="Tsubouchi T."/>
            <person name="Morono Y."/>
            <person name="Uchiyama I."/>
            <person name="Ito T."/>
            <person name="Fujiyama A."/>
            <person name="Inagaki F."/>
            <person name="Takami H."/>
        </authorList>
    </citation>
    <scope>NUCLEOTIDE SEQUENCE</scope>
    <source>
        <strain evidence="2">Expedition CK06-06</strain>
    </source>
</reference>
<gene>
    <name evidence="2" type="ORF">S01H4_40445</name>
</gene>
<feature type="transmembrane region" description="Helical" evidence="1">
    <location>
        <begin position="12"/>
        <end position="35"/>
    </location>
</feature>
<keyword evidence="1" id="KW-0472">Membrane</keyword>
<evidence type="ECO:0000313" key="2">
    <source>
        <dbReference type="EMBL" id="GAG91612.1"/>
    </source>
</evidence>